<dbReference type="Proteomes" id="UP000032414">
    <property type="component" value="Chromosome I"/>
</dbReference>
<reference evidence="4" key="2">
    <citation type="submission" date="2014-09" db="EMBL/GenBank/DDBJ databases">
        <authorList>
            <person name="Gomez-Valero L."/>
        </authorList>
    </citation>
    <scope>NUCLEOTIDE SEQUENCE [LARGE SCALE GENOMIC DNA]</scope>
    <source>
        <strain evidence="4">ATCC33218</strain>
    </source>
</reference>
<protein>
    <submittedName>
        <fullName evidence="2">Uncharacterized protein</fullName>
    </submittedName>
</protein>
<evidence type="ECO:0000313" key="3">
    <source>
        <dbReference type="EMBL" id="SCY72120.1"/>
    </source>
</evidence>
<sequence>MNRNKLIKTLVSEFKEQICNLPDEKLEGLESGKLEISITQAVGNEAGGAAPTARRMLGKEIPAPARPSPHAEAPTFGGKLKRRV</sequence>
<keyword evidence="5" id="KW-1185">Reference proteome</keyword>
<dbReference type="KEGG" id="tmc:LMI_1089"/>
<dbReference type="PATRIC" id="fig|451.8.peg.192"/>
<dbReference type="HOGENOM" id="CLU_201285_0_0_6"/>
<evidence type="ECO:0000313" key="5">
    <source>
        <dbReference type="Proteomes" id="UP000182998"/>
    </source>
</evidence>
<organism evidence="2 4">
    <name type="scientific">Legionella micdadei</name>
    <name type="common">Tatlockia micdadei</name>
    <dbReference type="NCBI Taxonomy" id="451"/>
    <lineage>
        <taxon>Bacteria</taxon>
        <taxon>Pseudomonadati</taxon>
        <taxon>Pseudomonadota</taxon>
        <taxon>Gammaproteobacteria</taxon>
        <taxon>Legionellales</taxon>
        <taxon>Legionellaceae</taxon>
        <taxon>Legionella</taxon>
    </lineage>
</organism>
<feature type="region of interest" description="Disordered" evidence="1">
    <location>
        <begin position="60"/>
        <end position="84"/>
    </location>
</feature>
<dbReference type="Proteomes" id="UP000182998">
    <property type="component" value="Unassembled WGS sequence"/>
</dbReference>
<proteinExistence type="predicted"/>
<dbReference type="EMBL" id="LN614830">
    <property type="protein sequence ID" value="CEG60404.1"/>
    <property type="molecule type" value="Genomic_DNA"/>
</dbReference>
<dbReference type="EMBL" id="FMVN01000015">
    <property type="protein sequence ID" value="SCY72120.1"/>
    <property type="molecule type" value="Genomic_DNA"/>
</dbReference>
<evidence type="ECO:0000313" key="2">
    <source>
        <dbReference type="EMBL" id="CEG60404.1"/>
    </source>
</evidence>
<reference evidence="3 5" key="3">
    <citation type="submission" date="2016-10" db="EMBL/GenBank/DDBJ databases">
        <authorList>
            <person name="Varghese N."/>
            <person name="Submissions S."/>
        </authorList>
    </citation>
    <scope>NUCLEOTIDE SEQUENCE [LARGE SCALE GENOMIC DNA]</scope>
    <source>
        <strain evidence="3 5">ATCC 33218</strain>
    </source>
</reference>
<evidence type="ECO:0000256" key="1">
    <source>
        <dbReference type="SAM" id="MobiDB-lite"/>
    </source>
</evidence>
<dbReference type="AlphaFoldDB" id="A0A098GD44"/>
<accession>A0A098GD44</accession>
<reference evidence="2" key="1">
    <citation type="submission" date="2014-09" db="EMBL/GenBank/DDBJ databases">
        <authorList>
            <person name="GOMEZ-VALERO Laura"/>
        </authorList>
    </citation>
    <scope>NUCLEOTIDE SEQUENCE</scope>
    <source>
        <strain evidence="2">ATCC33218</strain>
    </source>
</reference>
<gene>
    <name evidence="2" type="ORF">LMI_1089</name>
    <name evidence="3" type="ORF">SAMN02982997_02643</name>
</gene>
<evidence type="ECO:0000313" key="4">
    <source>
        <dbReference type="Proteomes" id="UP000032414"/>
    </source>
</evidence>
<dbReference type="RefSeq" id="WP_045098822.1">
    <property type="nucleotide sequence ID" value="NZ_CP020614.1"/>
</dbReference>
<name>A0A098GD44_LEGMI</name>